<dbReference type="Pfam" id="PF00939">
    <property type="entry name" value="Na_sulph_symp"/>
    <property type="match status" value="1"/>
</dbReference>
<evidence type="ECO:0000256" key="2">
    <source>
        <dbReference type="ARBA" id="ARBA00006772"/>
    </source>
</evidence>
<keyword evidence="9" id="KW-1185">Reference proteome</keyword>
<dbReference type="InterPro" id="IPR031312">
    <property type="entry name" value="Na/sul_symport_CS"/>
</dbReference>
<evidence type="ECO:0008006" key="10">
    <source>
        <dbReference type="Google" id="ProtNLM"/>
    </source>
</evidence>
<comment type="similarity">
    <text evidence="2">Belongs to the SLC13A/DASS transporter (TC 2.A.47) family. NADC subfamily.</text>
</comment>
<comment type="subcellular location">
    <subcellularLocation>
        <location evidence="1">Membrane</location>
        <topology evidence="1">Multi-pass membrane protein</topology>
    </subcellularLocation>
</comment>
<feature type="transmembrane region" description="Helical" evidence="7">
    <location>
        <begin position="36"/>
        <end position="54"/>
    </location>
</feature>
<evidence type="ECO:0000313" key="8">
    <source>
        <dbReference type="EMBL" id="KAK7494056.1"/>
    </source>
</evidence>
<name>A0ABD0L440_9CAEN</name>
<dbReference type="PANTHER" id="PTHR10283:SF82">
    <property type="entry name" value="SOLUTE CARRIER FAMILY 13 MEMBER 2"/>
    <property type="match status" value="1"/>
</dbReference>
<feature type="non-terminal residue" evidence="8">
    <location>
        <position position="1"/>
    </location>
</feature>
<keyword evidence="6 7" id="KW-0472">Membrane</keyword>
<evidence type="ECO:0000256" key="7">
    <source>
        <dbReference type="SAM" id="Phobius"/>
    </source>
</evidence>
<dbReference type="GO" id="GO:0015141">
    <property type="term" value="F:succinate transmembrane transporter activity"/>
    <property type="evidence" value="ECO:0007669"/>
    <property type="project" value="UniProtKB-ARBA"/>
</dbReference>
<keyword evidence="3" id="KW-0813">Transport</keyword>
<evidence type="ECO:0000256" key="6">
    <source>
        <dbReference type="ARBA" id="ARBA00023136"/>
    </source>
</evidence>
<keyword evidence="5 7" id="KW-1133">Transmembrane helix</keyword>
<feature type="transmembrane region" description="Helical" evidence="7">
    <location>
        <begin position="210"/>
        <end position="234"/>
    </location>
</feature>
<evidence type="ECO:0000256" key="4">
    <source>
        <dbReference type="ARBA" id="ARBA00022692"/>
    </source>
</evidence>
<protein>
    <recommendedName>
        <fullName evidence="10">Solute carrier family 13 member 5</fullName>
    </recommendedName>
</protein>
<comment type="caution">
    <text evidence="8">The sequence shown here is derived from an EMBL/GenBank/DDBJ whole genome shotgun (WGS) entry which is preliminary data.</text>
</comment>
<feature type="transmembrane region" description="Helical" evidence="7">
    <location>
        <begin position="178"/>
        <end position="198"/>
    </location>
</feature>
<dbReference type="GO" id="GO:0016020">
    <property type="term" value="C:membrane"/>
    <property type="evidence" value="ECO:0007669"/>
    <property type="project" value="UniProtKB-SubCell"/>
</dbReference>
<dbReference type="PROSITE" id="PS01271">
    <property type="entry name" value="NA_SULFATE"/>
    <property type="match status" value="1"/>
</dbReference>
<dbReference type="Proteomes" id="UP001519460">
    <property type="component" value="Unassembled WGS sequence"/>
</dbReference>
<evidence type="ECO:0000256" key="1">
    <source>
        <dbReference type="ARBA" id="ARBA00004141"/>
    </source>
</evidence>
<dbReference type="AlphaFoldDB" id="A0ABD0L440"/>
<organism evidence="8 9">
    <name type="scientific">Batillaria attramentaria</name>
    <dbReference type="NCBI Taxonomy" id="370345"/>
    <lineage>
        <taxon>Eukaryota</taxon>
        <taxon>Metazoa</taxon>
        <taxon>Spiralia</taxon>
        <taxon>Lophotrochozoa</taxon>
        <taxon>Mollusca</taxon>
        <taxon>Gastropoda</taxon>
        <taxon>Caenogastropoda</taxon>
        <taxon>Sorbeoconcha</taxon>
        <taxon>Cerithioidea</taxon>
        <taxon>Batillariidae</taxon>
        <taxon>Batillaria</taxon>
    </lineage>
</organism>
<reference evidence="8 9" key="1">
    <citation type="journal article" date="2023" name="Sci. Data">
        <title>Genome assembly of the Korean intertidal mud-creeper Batillaria attramentaria.</title>
        <authorList>
            <person name="Patra A.K."/>
            <person name="Ho P.T."/>
            <person name="Jun S."/>
            <person name="Lee S.J."/>
            <person name="Kim Y."/>
            <person name="Won Y.J."/>
        </authorList>
    </citation>
    <scope>NUCLEOTIDE SEQUENCE [LARGE SCALE GENOMIC DNA]</scope>
    <source>
        <strain evidence="8">Wonlab-2016</strain>
    </source>
</reference>
<feature type="transmembrane region" description="Helical" evidence="7">
    <location>
        <begin position="88"/>
        <end position="103"/>
    </location>
</feature>
<gene>
    <name evidence="8" type="ORF">BaRGS_00014714</name>
</gene>
<evidence type="ECO:0000256" key="3">
    <source>
        <dbReference type="ARBA" id="ARBA00022448"/>
    </source>
</evidence>
<evidence type="ECO:0000256" key="5">
    <source>
        <dbReference type="ARBA" id="ARBA00022989"/>
    </source>
</evidence>
<feature type="transmembrane region" description="Helical" evidence="7">
    <location>
        <begin position="115"/>
        <end position="137"/>
    </location>
</feature>
<proteinExistence type="inferred from homology"/>
<sequence length="289" mass="30772">FAEKVVLGHFLVLVALWVTRSPGIFPGWVTVFPKGYVSDAVPAVLVALSLFVWPRVPPRIFCCRGDGDAKPYVAAPSILRWAPLSRKFPWGVLLLLGGGFALAEGTKVSGLSSLIARQMMAIGQFPAWAACALVVVMTSATTEVTSNTVIATLLLPILAQVASAMAVHPIYLMLPSTVASSFAFMLPVATPPNAIVFAHGDVKVMDMIKVGTMLNVLCIVVVTAAINTIGIPIFHLTTVPDWASQLSTATPTAVYNTTGAFNQSYMPAYHESLDTGRGLNDFVNNITLN</sequence>
<accession>A0ABD0L440</accession>
<evidence type="ECO:0000313" key="9">
    <source>
        <dbReference type="Proteomes" id="UP001519460"/>
    </source>
</evidence>
<dbReference type="InterPro" id="IPR001898">
    <property type="entry name" value="SLC13A/DASS"/>
</dbReference>
<dbReference type="EMBL" id="JACVVK020000087">
    <property type="protein sequence ID" value="KAK7494056.1"/>
    <property type="molecule type" value="Genomic_DNA"/>
</dbReference>
<keyword evidence="4 7" id="KW-0812">Transmembrane</keyword>
<feature type="transmembrane region" description="Helical" evidence="7">
    <location>
        <begin position="149"/>
        <end position="172"/>
    </location>
</feature>
<dbReference type="PANTHER" id="PTHR10283">
    <property type="entry name" value="SOLUTE CARRIER FAMILY 13 MEMBER"/>
    <property type="match status" value="1"/>
</dbReference>